<feature type="compositionally biased region" description="Polar residues" evidence="1">
    <location>
        <begin position="109"/>
        <end position="118"/>
    </location>
</feature>
<name>A0A182M289_9DIPT</name>
<sequence>MLRSDCVLISHFFHDRSSDGNAKKGLKSNKDSRINIKIFLGQTVQQDSSDTGISDTEGATPTTVAGTNTSRPIASYPKQEPSITNMVGLAAWKVGYLSSCQLLFDSTDDSVSQRSQSAPELHTVPFPQ</sequence>
<proteinExistence type="predicted"/>
<feature type="compositionally biased region" description="Polar residues" evidence="1">
    <location>
        <begin position="44"/>
        <end position="72"/>
    </location>
</feature>
<reference evidence="3" key="1">
    <citation type="submission" date="2013-09" db="EMBL/GenBank/DDBJ databases">
        <title>The Genome Sequence of Anopheles culicifacies species A.</title>
        <authorList>
            <consortium name="The Broad Institute Genomics Platform"/>
            <person name="Neafsey D.E."/>
            <person name="Besansky N."/>
            <person name="Howell P."/>
            <person name="Walton C."/>
            <person name="Young S.K."/>
            <person name="Zeng Q."/>
            <person name="Gargeya S."/>
            <person name="Fitzgerald M."/>
            <person name="Haas B."/>
            <person name="Abouelleil A."/>
            <person name="Allen A.W."/>
            <person name="Alvarado L."/>
            <person name="Arachchi H.M."/>
            <person name="Berlin A.M."/>
            <person name="Chapman S.B."/>
            <person name="Gainer-Dewar J."/>
            <person name="Goldberg J."/>
            <person name="Griggs A."/>
            <person name="Gujja S."/>
            <person name="Hansen M."/>
            <person name="Howarth C."/>
            <person name="Imamovic A."/>
            <person name="Ireland A."/>
            <person name="Larimer J."/>
            <person name="McCowan C."/>
            <person name="Murphy C."/>
            <person name="Pearson M."/>
            <person name="Poon T.W."/>
            <person name="Priest M."/>
            <person name="Roberts A."/>
            <person name="Saif S."/>
            <person name="Shea T."/>
            <person name="Sisk P."/>
            <person name="Sykes S."/>
            <person name="Wortman J."/>
            <person name="Nusbaum C."/>
            <person name="Birren B."/>
        </authorList>
    </citation>
    <scope>NUCLEOTIDE SEQUENCE [LARGE SCALE GENOMIC DNA]</scope>
    <source>
        <strain evidence="3">A-37</strain>
    </source>
</reference>
<dbReference type="Proteomes" id="UP000075883">
    <property type="component" value="Unassembled WGS sequence"/>
</dbReference>
<feature type="region of interest" description="Disordered" evidence="1">
    <location>
        <begin position="44"/>
        <end position="77"/>
    </location>
</feature>
<organism evidence="2 3">
    <name type="scientific">Anopheles culicifacies</name>
    <dbReference type="NCBI Taxonomy" id="139723"/>
    <lineage>
        <taxon>Eukaryota</taxon>
        <taxon>Metazoa</taxon>
        <taxon>Ecdysozoa</taxon>
        <taxon>Arthropoda</taxon>
        <taxon>Hexapoda</taxon>
        <taxon>Insecta</taxon>
        <taxon>Pterygota</taxon>
        <taxon>Neoptera</taxon>
        <taxon>Endopterygota</taxon>
        <taxon>Diptera</taxon>
        <taxon>Nematocera</taxon>
        <taxon>Culicoidea</taxon>
        <taxon>Culicidae</taxon>
        <taxon>Anophelinae</taxon>
        <taxon>Anopheles</taxon>
        <taxon>culicifacies species complex</taxon>
    </lineage>
</organism>
<accession>A0A182M289</accession>
<dbReference type="STRING" id="139723.A0A182M289"/>
<feature type="region of interest" description="Disordered" evidence="1">
    <location>
        <begin position="108"/>
        <end position="128"/>
    </location>
</feature>
<dbReference type="VEuPathDB" id="VectorBase:ACUA007650"/>
<dbReference type="AlphaFoldDB" id="A0A182M289"/>
<keyword evidence="3" id="KW-1185">Reference proteome</keyword>
<evidence type="ECO:0000256" key="1">
    <source>
        <dbReference type="SAM" id="MobiDB-lite"/>
    </source>
</evidence>
<evidence type="ECO:0000313" key="2">
    <source>
        <dbReference type="EnsemblMetazoa" id="ACUA007650-PA"/>
    </source>
</evidence>
<evidence type="ECO:0000313" key="3">
    <source>
        <dbReference type="Proteomes" id="UP000075883"/>
    </source>
</evidence>
<dbReference type="EMBL" id="AXCM01001596">
    <property type="status" value="NOT_ANNOTATED_CDS"/>
    <property type="molecule type" value="Genomic_DNA"/>
</dbReference>
<dbReference type="EnsemblMetazoa" id="ACUA007650-RA">
    <property type="protein sequence ID" value="ACUA007650-PA"/>
    <property type="gene ID" value="ACUA007650"/>
</dbReference>
<protein>
    <submittedName>
        <fullName evidence="2">Uncharacterized protein</fullName>
    </submittedName>
</protein>
<reference evidence="2" key="2">
    <citation type="submission" date="2020-05" db="UniProtKB">
        <authorList>
            <consortium name="EnsemblMetazoa"/>
        </authorList>
    </citation>
    <scope>IDENTIFICATION</scope>
    <source>
        <strain evidence="2">A-37</strain>
    </source>
</reference>